<comment type="similarity">
    <text evidence="8">Belongs to the glycosyltransferase group 1 family.</text>
</comment>
<feature type="transmembrane region" description="Helical" evidence="8">
    <location>
        <begin position="6"/>
        <end position="25"/>
    </location>
</feature>
<dbReference type="Pfam" id="PF04413">
    <property type="entry name" value="Glycos_transf_N"/>
    <property type="match status" value="1"/>
</dbReference>
<dbReference type="EC" id="2.4.99.12" evidence="2 8"/>
<evidence type="ECO:0000313" key="11">
    <source>
        <dbReference type="Proteomes" id="UP000298058"/>
    </source>
</evidence>
<organism evidence="10 11">
    <name type="scientific">Leptospira idonii</name>
    <dbReference type="NCBI Taxonomy" id="1193500"/>
    <lineage>
        <taxon>Bacteria</taxon>
        <taxon>Pseudomonadati</taxon>
        <taxon>Spirochaetota</taxon>
        <taxon>Spirochaetia</taxon>
        <taxon>Leptospirales</taxon>
        <taxon>Leptospiraceae</taxon>
        <taxon>Leptospira</taxon>
    </lineage>
</organism>
<keyword evidence="8" id="KW-1003">Cell membrane</keyword>
<dbReference type="InterPro" id="IPR007507">
    <property type="entry name" value="Glycos_transf_N"/>
</dbReference>
<dbReference type="AlphaFoldDB" id="A0A4R9M4F4"/>
<evidence type="ECO:0000256" key="3">
    <source>
        <dbReference type="ARBA" id="ARBA00019077"/>
    </source>
</evidence>
<dbReference type="GO" id="GO:0009245">
    <property type="term" value="P:lipid A biosynthetic process"/>
    <property type="evidence" value="ECO:0007669"/>
    <property type="project" value="TreeGrafter"/>
</dbReference>
<dbReference type="OrthoDB" id="9789797at2"/>
<feature type="active site" description="Proton acceptor" evidence="7">
    <location>
        <position position="61"/>
    </location>
</feature>
<keyword evidence="11" id="KW-1185">Reference proteome</keyword>
<comment type="function">
    <text evidence="8">Involved in lipopolysaccharide (LPS) biosynthesis. Catalyzes the transfer of 3-deoxy-D-manno-octulosonate (Kdo) residue(s) from CMP-Kdo to lipid IV(A), the tetraacyldisaccharide-1,4'-bisphosphate precursor of lipid A.</text>
</comment>
<dbReference type="EMBL" id="RQHW01000016">
    <property type="protein sequence ID" value="TGN20129.1"/>
    <property type="molecule type" value="Genomic_DNA"/>
</dbReference>
<dbReference type="PANTHER" id="PTHR42755:SF1">
    <property type="entry name" value="3-DEOXY-D-MANNO-OCTULOSONIC ACID TRANSFERASE, MITOCHONDRIAL-RELATED"/>
    <property type="match status" value="1"/>
</dbReference>
<dbReference type="PANTHER" id="PTHR42755">
    <property type="entry name" value="3-DEOXY-MANNO-OCTULOSONATE CYTIDYLYLTRANSFERASE"/>
    <property type="match status" value="1"/>
</dbReference>
<reference evidence="10" key="1">
    <citation type="journal article" date="2019" name="PLoS Negl. Trop. Dis.">
        <title>Revisiting the worldwide diversity of Leptospira species in the environment.</title>
        <authorList>
            <person name="Vincent A.T."/>
            <person name="Schiettekatte O."/>
            <person name="Bourhy P."/>
            <person name="Veyrier F.J."/>
            <person name="Picardeau M."/>
        </authorList>
    </citation>
    <scope>NUCLEOTIDE SEQUENCE [LARGE SCALE GENOMIC DNA]</scope>
    <source>
        <strain evidence="10">201300427</strain>
    </source>
</reference>
<evidence type="ECO:0000256" key="6">
    <source>
        <dbReference type="ARBA" id="ARBA00049183"/>
    </source>
</evidence>
<evidence type="ECO:0000259" key="9">
    <source>
        <dbReference type="Pfam" id="PF04413"/>
    </source>
</evidence>
<dbReference type="InterPro" id="IPR039901">
    <property type="entry name" value="Kdotransferase"/>
</dbReference>
<evidence type="ECO:0000256" key="7">
    <source>
        <dbReference type="PIRSR" id="PIRSR639901-1"/>
    </source>
</evidence>
<dbReference type="Gene3D" id="3.40.50.2000">
    <property type="entry name" value="Glycogen Phosphorylase B"/>
    <property type="match status" value="1"/>
</dbReference>
<evidence type="ECO:0000256" key="1">
    <source>
        <dbReference type="ARBA" id="ARBA00004713"/>
    </source>
</evidence>
<evidence type="ECO:0000256" key="5">
    <source>
        <dbReference type="ARBA" id="ARBA00031445"/>
    </source>
</evidence>
<evidence type="ECO:0000256" key="4">
    <source>
        <dbReference type="ARBA" id="ARBA00022679"/>
    </source>
</evidence>
<protein>
    <recommendedName>
        <fullName evidence="3 8">3-deoxy-D-manno-octulosonic acid transferase</fullName>
        <shortName evidence="8">Kdo transferase</shortName>
        <ecNumber evidence="2 8">2.4.99.12</ecNumber>
    </recommendedName>
    <alternativeName>
        <fullName evidence="5 8">Lipid IV(A) 3-deoxy-D-manno-octulosonic acid transferase</fullName>
    </alternativeName>
</protein>
<comment type="catalytic activity">
    <reaction evidence="6 8">
        <text>lipid IVA (E. coli) + CMP-3-deoxy-beta-D-manno-octulosonate = alpha-Kdo-(2-&gt;6)-lipid IVA (E. coli) + CMP + H(+)</text>
        <dbReference type="Rhea" id="RHEA:28066"/>
        <dbReference type="ChEBI" id="CHEBI:15378"/>
        <dbReference type="ChEBI" id="CHEBI:58603"/>
        <dbReference type="ChEBI" id="CHEBI:60364"/>
        <dbReference type="ChEBI" id="CHEBI:60377"/>
        <dbReference type="ChEBI" id="CHEBI:85987"/>
        <dbReference type="EC" id="2.4.99.12"/>
    </reaction>
</comment>
<gene>
    <name evidence="10" type="ORF">EHS15_05390</name>
</gene>
<dbReference type="GO" id="GO:0043842">
    <property type="term" value="F:Kdo transferase activity"/>
    <property type="evidence" value="ECO:0007669"/>
    <property type="project" value="UniProtKB-EC"/>
</dbReference>
<sequence>MIYFFYNLFLFLIYPLFYGLSRFSSKGRNAFSQRKSDLKQLLSLDTKGRETVWLHAASVGELDQARALAQAIKKKNPNKFILQSVFSNSVTSKQLNDPHFDGTFLLPFDLPFAYDSILNKFFPKTLIVLAWDTWPNLLKQTKRSGAKTYLACASLSSDSGRKKGIVHSLTKASFYYLDGIFPSHEILVPEFKSLVSSSVEVSPLGDTRFDSVLNKIESSSPPESFVNFSKTFRSEIQNNPPVLFGSTYPVCESYLISFLEKNTSSKENYWIFPHKWENSRMEEVSEKLKRFGTVSKFSEIKDGSASYPNFLLVDEMGILAFAYRYAKLAYVGGGFHHRIHNTIEPAAFSLPLLTGPKITNAPEAIVMQKLGGLKRCGTKEEFHNNLNLLLSSSDLRSDLGTKNRKFVLENRGASEKICSRVFSNDFP</sequence>
<dbReference type="GO" id="GO:0009244">
    <property type="term" value="P:lipopolysaccharide core region biosynthetic process"/>
    <property type="evidence" value="ECO:0007669"/>
    <property type="project" value="UniProtKB-UniRule"/>
</dbReference>
<dbReference type="Gene3D" id="3.40.50.11720">
    <property type="entry name" value="3-Deoxy-D-manno-octulosonic-acid transferase, N-terminal domain"/>
    <property type="match status" value="1"/>
</dbReference>
<evidence type="ECO:0000256" key="8">
    <source>
        <dbReference type="RuleBase" id="RU365103"/>
    </source>
</evidence>
<keyword evidence="8" id="KW-1133">Transmembrane helix</keyword>
<comment type="caution">
    <text evidence="10">The sequence shown here is derived from an EMBL/GenBank/DDBJ whole genome shotgun (WGS) entry which is preliminary data.</text>
</comment>
<keyword evidence="8" id="KW-0448">Lipopolysaccharide biosynthesis</keyword>
<keyword evidence="4 8" id="KW-0808">Transferase</keyword>
<comment type="pathway">
    <text evidence="1 8">Bacterial outer membrane biogenesis; LPS core biosynthesis.</text>
</comment>
<feature type="domain" description="3-deoxy-D-manno-octulosonic-acid transferase N-terminal" evidence="9">
    <location>
        <begin position="46"/>
        <end position="210"/>
    </location>
</feature>
<keyword evidence="8" id="KW-0472">Membrane</keyword>
<dbReference type="InterPro" id="IPR038107">
    <property type="entry name" value="Glycos_transf_N_sf"/>
</dbReference>
<dbReference type="RefSeq" id="WP_135759525.1">
    <property type="nucleotide sequence ID" value="NZ_RQHW01000016.1"/>
</dbReference>
<proteinExistence type="inferred from homology"/>
<dbReference type="GO" id="GO:0005886">
    <property type="term" value="C:plasma membrane"/>
    <property type="evidence" value="ECO:0007669"/>
    <property type="project" value="UniProtKB-SubCell"/>
</dbReference>
<evidence type="ECO:0000256" key="2">
    <source>
        <dbReference type="ARBA" id="ARBA00012621"/>
    </source>
</evidence>
<comment type="subcellular location">
    <subcellularLocation>
        <location evidence="8">Cell membrane</location>
    </subcellularLocation>
</comment>
<keyword evidence="8" id="KW-0812">Transmembrane</keyword>
<name>A0A4R9M4F4_9LEPT</name>
<accession>A0A4R9M4F4</accession>
<evidence type="ECO:0000313" key="10">
    <source>
        <dbReference type="EMBL" id="TGN20129.1"/>
    </source>
</evidence>
<dbReference type="UniPathway" id="UPA00958"/>
<dbReference type="Proteomes" id="UP000298058">
    <property type="component" value="Unassembled WGS sequence"/>
</dbReference>